<evidence type="ECO:0008006" key="4">
    <source>
        <dbReference type="Google" id="ProtNLM"/>
    </source>
</evidence>
<evidence type="ECO:0000256" key="1">
    <source>
        <dbReference type="SAM" id="MobiDB-lite"/>
    </source>
</evidence>
<accession>A0ABU9X7J8</accession>
<evidence type="ECO:0000313" key="3">
    <source>
        <dbReference type="Proteomes" id="UP001461960"/>
    </source>
</evidence>
<evidence type="ECO:0000313" key="2">
    <source>
        <dbReference type="EMBL" id="MEN2750010.1"/>
    </source>
</evidence>
<proteinExistence type="predicted"/>
<name>A0ABU9X7J8_9GAMM</name>
<sequence length="363" mass="42008">MLVKFHGRGSGGGDSPVDYLLGNDRDREGASVLRGNPEITRELINSTDYARRYTSGVLSFEESPTEISERIKAKIMDEFEATIFVGLEHDQYNCLWVEHTDKDKTDTAGNVIKDADGKPIKRLELNFLIPNQELRSGKRLQPFFHWADMMRVNAYQNVMNMRYKLTDPHDPSKRRVNHSYFSRSANLKDIAKKDYTAEQERLTTHKAEKDYLTEYIYDLAARGRFENRKAIQKALESKGCEIKRVTKKSISVSRPQFQKNIRLDAPIFSEDFLPYDYLGMAMHEKQKQYERDKQGKILKEALVILEEGNRLKTIYHRARFKDAVLPVPYDLELEAAAPVQTPINQPMKYQPPTPKDSSPSMDY</sequence>
<dbReference type="Proteomes" id="UP001461960">
    <property type="component" value="Unassembled WGS sequence"/>
</dbReference>
<reference evidence="2 3" key="1">
    <citation type="submission" date="2024-05" db="EMBL/GenBank/DDBJ databases">
        <authorList>
            <person name="Kim H.-Y."/>
            <person name="Kim E."/>
            <person name="Cai Y."/>
            <person name="Yang S.-M."/>
            <person name="Lee W."/>
        </authorList>
    </citation>
    <scope>NUCLEOTIDE SEQUENCE [LARGE SCALE GENOMIC DNA]</scope>
    <source>
        <strain evidence="2 3">FBL11</strain>
    </source>
</reference>
<dbReference type="EMBL" id="JBDGHN010000001">
    <property type="protein sequence ID" value="MEN2750010.1"/>
    <property type="molecule type" value="Genomic_DNA"/>
</dbReference>
<comment type="caution">
    <text evidence="2">The sequence shown here is derived from an EMBL/GenBank/DDBJ whole genome shotgun (WGS) entry which is preliminary data.</text>
</comment>
<protein>
    <recommendedName>
        <fullName evidence="4">Mobilization protein</fullName>
    </recommendedName>
</protein>
<gene>
    <name evidence="2" type="ORF">AAIR29_00035</name>
</gene>
<feature type="region of interest" description="Disordered" evidence="1">
    <location>
        <begin position="340"/>
        <end position="363"/>
    </location>
</feature>
<organism evidence="2 3">
    <name type="scientific">Psychrobacter saeujeotis</name>
    <dbReference type="NCBI Taxonomy" id="3143436"/>
    <lineage>
        <taxon>Bacteria</taxon>
        <taxon>Pseudomonadati</taxon>
        <taxon>Pseudomonadota</taxon>
        <taxon>Gammaproteobacteria</taxon>
        <taxon>Moraxellales</taxon>
        <taxon>Moraxellaceae</taxon>
        <taxon>Psychrobacter</taxon>
    </lineage>
</organism>
<dbReference type="RefSeq" id="WP_345832118.1">
    <property type="nucleotide sequence ID" value="NZ_JBDGHN010000001.1"/>
</dbReference>
<keyword evidence="3" id="KW-1185">Reference proteome</keyword>